<dbReference type="OrthoDB" id="72638at2"/>
<dbReference type="CDD" id="cd00093">
    <property type="entry name" value="HTH_XRE"/>
    <property type="match status" value="1"/>
</dbReference>
<dbReference type="Pfam" id="PF01381">
    <property type="entry name" value="HTH_3"/>
    <property type="match status" value="1"/>
</dbReference>
<protein>
    <submittedName>
        <fullName evidence="3">XRE family transcriptional regulator</fullName>
    </submittedName>
</protein>
<dbReference type="PROSITE" id="PS50943">
    <property type="entry name" value="HTH_CROC1"/>
    <property type="match status" value="1"/>
</dbReference>
<evidence type="ECO:0000313" key="3">
    <source>
        <dbReference type="EMBL" id="PKR83062.1"/>
    </source>
</evidence>
<evidence type="ECO:0000256" key="1">
    <source>
        <dbReference type="ARBA" id="ARBA00023125"/>
    </source>
</evidence>
<gene>
    <name evidence="3" type="ORF">CWO92_21230</name>
</gene>
<sequence length="68" mass="7870">MSSLGKRIKTLRTQHNLKQSDIADLISVTLRQVQRYEKDESDMPLSKLLILADYFNVTLDYLVGRSDQ</sequence>
<organism evidence="3 4">
    <name type="scientific">Heyndrickxia camelliae</name>
    <dbReference type="NCBI Taxonomy" id="1707093"/>
    <lineage>
        <taxon>Bacteria</taxon>
        <taxon>Bacillati</taxon>
        <taxon>Bacillota</taxon>
        <taxon>Bacilli</taxon>
        <taxon>Bacillales</taxon>
        <taxon>Bacillaceae</taxon>
        <taxon>Heyndrickxia</taxon>
    </lineage>
</organism>
<keyword evidence="1" id="KW-0238">DNA-binding</keyword>
<dbReference type="InterPro" id="IPR001387">
    <property type="entry name" value="Cro/C1-type_HTH"/>
</dbReference>
<dbReference type="EMBL" id="PIQO01000023">
    <property type="protein sequence ID" value="PKR83062.1"/>
    <property type="molecule type" value="Genomic_DNA"/>
</dbReference>
<dbReference type="Proteomes" id="UP000233440">
    <property type="component" value="Unassembled WGS sequence"/>
</dbReference>
<name>A0A2N3LEK9_9BACI</name>
<keyword evidence="4" id="KW-1185">Reference proteome</keyword>
<dbReference type="PANTHER" id="PTHR46558">
    <property type="entry name" value="TRACRIPTIONAL REGULATORY PROTEIN-RELATED-RELATED"/>
    <property type="match status" value="1"/>
</dbReference>
<evidence type="ECO:0000259" key="2">
    <source>
        <dbReference type="PROSITE" id="PS50943"/>
    </source>
</evidence>
<feature type="domain" description="HTH cro/C1-type" evidence="2">
    <location>
        <begin position="8"/>
        <end position="62"/>
    </location>
</feature>
<dbReference type="InterPro" id="IPR010982">
    <property type="entry name" value="Lambda_DNA-bd_dom_sf"/>
</dbReference>
<accession>A0A2N3LEK9</accession>
<dbReference type="SMART" id="SM00530">
    <property type="entry name" value="HTH_XRE"/>
    <property type="match status" value="1"/>
</dbReference>
<dbReference type="PANTHER" id="PTHR46558:SF11">
    <property type="entry name" value="HTH-TYPE TRANSCRIPTIONAL REGULATOR XRE"/>
    <property type="match status" value="1"/>
</dbReference>
<dbReference type="AlphaFoldDB" id="A0A2N3LEK9"/>
<comment type="caution">
    <text evidence="3">The sequence shown here is derived from an EMBL/GenBank/DDBJ whole genome shotgun (WGS) entry which is preliminary data.</text>
</comment>
<dbReference type="SUPFAM" id="SSF47413">
    <property type="entry name" value="lambda repressor-like DNA-binding domains"/>
    <property type="match status" value="1"/>
</dbReference>
<proteinExistence type="predicted"/>
<reference evidence="3 4" key="1">
    <citation type="submission" date="2017-11" db="EMBL/GenBank/DDBJ databases">
        <title>Bacillus camelliae sp. nov., isolated from pu'er tea.</title>
        <authorList>
            <person name="Niu L."/>
        </authorList>
    </citation>
    <scope>NUCLEOTIDE SEQUENCE [LARGE SCALE GENOMIC DNA]</scope>
    <source>
        <strain evidence="3 4">7578-1</strain>
    </source>
</reference>
<dbReference type="RefSeq" id="WP_101356207.1">
    <property type="nucleotide sequence ID" value="NZ_PIQO01000023.1"/>
</dbReference>
<dbReference type="GO" id="GO:0003677">
    <property type="term" value="F:DNA binding"/>
    <property type="evidence" value="ECO:0007669"/>
    <property type="project" value="UniProtKB-KW"/>
</dbReference>
<evidence type="ECO:0000313" key="4">
    <source>
        <dbReference type="Proteomes" id="UP000233440"/>
    </source>
</evidence>
<dbReference type="Gene3D" id="1.10.260.40">
    <property type="entry name" value="lambda repressor-like DNA-binding domains"/>
    <property type="match status" value="1"/>
</dbReference>